<evidence type="ECO:0000313" key="2">
    <source>
        <dbReference type="Proteomes" id="UP001055804"/>
    </source>
</evidence>
<evidence type="ECO:0000313" key="1">
    <source>
        <dbReference type="EMBL" id="MCP1336806.1"/>
    </source>
</evidence>
<dbReference type="AlphaFoldDB" id="A0A9J6PEH0"/>
<gene>
    <name evidence="1" type="ORF">NJQ99_10335</name>
</gene>
<accession>A0A9J6PEH0</accession>
<dbReference type="Proteomes" id="UP001055804">
    <property type="component" value="Unassembled WGS sequence"/>
</dbReference>
<proteinExistence type="predicted"/>
<name>A0A9J6PEH0_9PROT</name>
<comment type="caution">
    <text evidence="1">The sequence shown here is derived from an EMBL/GenBank/DDBJ whole genome shotgun (WGS) entry which is preliminary data.</text>
</comment>
<protein>
    <submittedName>
        <fullName evidence="1">Uncharacterized protein</fullName>
    </submittedName>
</protein>
<organism evidence="1 2">
    <name type="scientific">Futiania mangrovi</name>
    <dbReference type="NCBI Taxonomy" id="2959716"/>
    <lineage>
        <taxon>Bacteria</taxon>
        <taxon>Pseudomonadati</taxon>
        <taxon>Pseudomonadota</taxon>
        <taxon>Alphaproteobacteria</taxon>
        <taxon>Futianiales</taxon>
        <taxon>Futianiaceae</taxon>
        <taxon>Futiania</taxon>
    </lineage>
</organism>
<sequence>MVDAVAGIGTGAGGMTRVDYLEHMLTQGPQASTGGNSAIDRAARGGIDFMVGNQRVMRDARDFDPASLHLSQGPGSSDRMTAELGQLDPNREIRAATDARSAPNAEVTGQALLDRAQSNFSRYVTFMDRINTYNNAVTGLELANSAVSNARTSLETLLRG</sequence>
<dbReference type="EMBL" id="JAMZFT010000002">
    <property type="protein sequence ID" value="MCP1336806.1"/>
    <property type="molecule type" value="Genomic_DNA"/>
</dbReference>
<keyword evidence="2" id="KW-1185">Reference proteome</keyword>
<dbReference type="RefSeq" id="WP_269332752.1">
    <property type="nucleotide sequence ID" value="NZ_JAMZFT010000002.1"/>
</dbReference>
<reference evidence="1" key="1">
    <citation type="submission" date="2022-06" db="EMBL/GenBank/DDBJ databases">
        <title>Isolation and Genomics of Futiania mangrovii gen. nov., sp. nov., a Rare and Metabolically-versatile member in the Class Alphaproteobacteria.</title>
        <authorList>
            <person name="Liu L."/>
            <person name="Huang W.-C."/>
            <person name="Pan J."/>
            <person name="Li J."/>
            <person name="Huang Y."/>
            <person name="Du H."/>
            <person name="Liu Y."/>
            <person name="Li M."/>
        </authorList>
    </citation>
    <scope>NUCLEOTIDE SEQUENCE</scope>
    <source>
        <strain evidence="1">FT118</strain>
    </source>
</reference>